<dbReference type="EMBL" id="WJXW01000009">
    <property type="protein sequence ID" value="KAF9732988.1"/>
    <property type="molecule type" value="Genomic_DNA"/>
</dbReference>
<evidence type="ECO:0000313" key="1">
    <source>
        <dbReference type="EMBL" id="KAF9732988.1"/>
    </source>
</evidence>
<accession>A0A9P6GDA8</accession>
<dbReference type="Proteomes" id="UP000756921">
    <property type="component" value="Unassembled WGS sequence"/>
</dbReference>
<keyword evidence="2" id="KW-1185">Reference proteome</keyword>
<reference evidence="1" key="1">
    <citation type="journal article" date="2020" name="Mol. Plant Microbe Interact.">
        <title>Genome Sequence of the Biocontrol Agent Coniothyrium minitans strain Conio (IMI 134523).</title>
        <authorList>
            <person name="Patel D."/>
            <person name="Shittu T.A."/>
            <person name="Baroncelli R."/>
            <person name="Muthumeenakshi S."/>
            <person name="Osborne T.H."/>
            <person name="Janganan T.K."/>
            <person name="Sreenivasaprasad S."/>
        </authorList>
    </citation>
    <scope>NUCLEOTIDE SEQUENCE</scope>
    <source>
        <strain evidence="1">Conio</strain>
    </source>
</reference>
<sequence>MPLLGLIVCLPSLFHRHGDDRSIRSRIETHRAAPLLLWETHFCPVASKAESIWNNVPGGTVGRYGILVTRLLLDSSPLASWFPDNHTWAECVSSTAGFFASSVGMRGC</sequence>
<dbReference type="OrthoDB" id="10537125at2759"/>
<protein>
    <submittedName>
        <fullName evidence="1">Uncharacterized protein</fullName>
    </submittedName>
</protein>
<comment type="caution">
    <text evidence="1">The sequence shown here is derived from an EMBL/GenBank/DDBJ whole genome shotgun (WGS) entry which is preliminary data.</text>
</comment>
<organism evidence="1 2">
    <name type="scientific">Paraphaeosphaeria minitans</name>
    <dbReference type="NCBI Taxonomy" id="565426"/>
    <lineage>
        <taxon>Eukaryota</taxon>
        <taxon>Fungi</taxon>
        <taxon>Dikarya</taxon>
        <taxon>Ascomycota</taxon>
        <taxon>Pezizomycotina</taxon>
        <taxon>Dothideomycetes</taxon>
        <taxon>Pleosporomycetidae</taxon>
        <taxon>Pleosporales</taxon>
        <taxon>Massarineae</taxon>
        <taxon>Didymosphaeriaceae</taxon>
        <taxon>Paraphaeosphaeria</taxon>
    </lineage>
</organism>
<proteinExistence type="predicted"/>
<gene>
    <name evidence="1" type="ORF">PMIN01_08670</name>
</gene>
<evidence type="ECO:0000313" key="2">
    <source>
        <dbReference type="Proteomes" id="UP000756921"/>
    </source>
</evidence>
<name>A0A9P6GDA8_9PLEO</name>
<dbReference type="AlphaFoldDB" id="A0A9P6GDA8"/>